<organism evidence="5">
    <name type="scientific">hydrothermal vent metagenome</name>
    <dbReference type="NCBI Taxonomy" id="652676"/>
    <lineage>
        <taxon>unclassified sequences</taxon>
        <taxon>metagenomes</taxon>
        <taxon>ecological metagenomes</taxon>
    </lineage>
</organism>
<dbReference type="InterPro" id="IPR012997">
    <property type="entry name" value="RplA"/>
</dbReference>
<dbReference type="Pfam" id="PF05036">
    <property type="entry name" value="SPOR"/>
    <property type="match status" value="1"/>
</dbReference>
<dbReference type="GO" id="GO:0016829">
    <property type="term" value="F:lyase activity"/>
    <property type="evidence" value="ECO:0007669"/>
    <property type="project" value="UniProtKB-KW"/>
</dbReference>
<accession>A0A3B0Y6I8</accession>
<dbReference type="PANTHER" id="PTHR34183">
    <property type="entry name" value="ENDOLYTIC PEPTIDOGLYCAN TRANSGLYCOSYLASE RLPA"/>
    <property type="match status" value="1"/>
</dbReference>
<dbReference type="Pfam" id="PF03330">
    <property type="entry name" value="DPBB_1"/>
    <property type="match status" value="1"/>
</dbReference>
<dbReference type="InterPro" id="IPR036680">
    <property type="entry name" value="SPOR-like_sf"/>
</dbReference>
<dbReference type="SUPFAM" id="SSF50685">
    <property type="entry name" value="Barwin-like endoglucanases"/>
    <property type="match status" value="1"/>
</dbReference>
<dbReference type="InterPro" id="IPR036908">
    <property type="entry name" value="RlpA-like_sf"/>
</dbReference>
<name>A0A3B0Y6I8_9ZZZZ</name>
<keyword evidence="5" id="KW-0449">Lipoprotein</keyword>
<evidence type="ECO:0000313" key="5">
    <source>
        <dbReference type="EMBL" id="VAW75221.1"/>
    </source>
</evidence>
<dbReference type="InterPro" id="IPR007730">
    <property type="entry name" value="SPOR-like_dom"/>
</dbReference>
<evidence type="ECO:0000256" key="1">
    <source>
        <dbReference type="ARBA" id="ARBA00022729"/>
    </source>
</evidence>
<dbReference type="GO" id="GO:0009279">
    <property type="term" value="C:cell outer membrane"/>
    <property type="evidence" value="ECO:0007669"/>
    <property type="project" value="TreeGrafter"/>
</dbReference>
<dbReference type="SUPFAM" id="SSF110997">
    <property type="entry name" value="Sporulation related repeat"/>
    <property type="match status" value="1"/>
</dbReference>
<dbReference type="InterPro" id="IPR034718">
    <property type="entry name" value="RlpA"/>
</dbReference>
<dbReference type="GO" id="GO:0042834">
    <property type="term" value="F:peptidoglycan binding"/>
    <property type="evidence" value="ECO:0007669"/>
    <property type="project" value="InterPro"/>
</dbReference>
<evidence type="ECO:0000256" key="2">
    <source>
        <dbReference type="ARBA" id="ARBA00023239"/>
    </source>
</evidence>
<gene>
    <name evidence="5" type="ORF">MNBD_GAMMA15-1990</name>
</gene>
<dbReference type="PANTHER" id="PTHR34183:SF1">
    <property type="entry name" value="ENDOLYTIC PEPTIDOGLYCAN TRANSGLYCOSYLASE RLPA"/>
    <property type="match status" value="1"/>
</dbReference>
<dbReference type="EMBL" id="UOFN01000046">
    <property type="protein sequence ID" value="VAW75221.1"/>
    <property type="molecule type" value="Genomic_DNA"/>
</dbReference>
<dbReference type="HAMAP" id="MF_02071">
    <property type="entry name" value="RlpA"/>
    <property type="match status" value="1"/>
</dbReference>
<keyword evidence="3" id="KW-0961">Cell wall biogenesis/degradation</keyword>
<dbReference type="AlphaFoldDB" id="A0A3B0Y6I8"/>
<dbReference type="NCBIfam" id="TIGR00413">
    <property type="entry name" value="rlpA"/>
    <property type="match status" value="1"/>
</dbReference>
<dbReference type="CDD" id="cd22268">
    <property type="entry name" value="DPBB_RlpA-like"/>
    <property type="match status" value="1"/>
</dbReference>
<dbReference type="Gene3D" id="3.30.70.1070">
    <property type="entry name" value="Sporulation related repeat"/>
    <property type="match status" value="1"/>
</dbReference>
<keyword evidence="2" id="KW-0456">Lyase</keyword>
<dbReference type="PROSITE" id="PS51724">
    <property type="entry name" value="SPOR"/>
    <property type="match status" value="1"/>
</dbReference>
<protein>
    <submittedName>
        <fullName evidence="5">Septum-associated rare lipoprotein A</fullName>
    </submittedName>
</protein>
<dbReference type="GO" id="GO:0071555">
    <property type="term" value="P:cell wall organization"/>
    <property type="evidence" value="ECO:0007669"/>
    <property type="project" value="UniProtKB-KW"/>
</dbReference>
<dbReference type="Gene3D" id="2.40.40.10">
    <property type="entry name" value="RlpA-like domain"/>
    <property type="match status" value="1"/>
</dbReference>
<proteinExistence type="inferred from homology"/>
<feature type="domain" description="SPOR" evidence="4">
    <location>
        <begin position="204"/>
        <end position="285"/>
    </location>
</feature>
<sequence>MNPASSWLVIALLAVVLSACSTSGGGRYSQRHDSAPGRQVDVSQVADAVPRVEPKSRYGNPASYVVLGKRYYTMSSNTGYRERGVASWYGTKFHGHRTSSGETYDMYSMSAAHKTLPLPTYARVTNLRNGKSVVVKINDRGPFHENRLIDLSYAAANRLEILGKGTGLVEVVALNPAQPVARPPQQLASQPKTAIPVTTTGITPATAPLLYLQVGAFQSLGNAERLKRRLVATAPNGKLHISEGNTNQKRIYRVRIGPLDSVESADQLAQSLLQHGIESPRVVID</sequence>
<reference evidence="5" key="1">
    <citation type="submission" date="2018-06" db="EMBL/GenBank/DDBJ databases">
        <authorList>
            <person name="Zhirakovskaya E."/>
        </authorList>
    </citation>
    <scope>NUCLEOTIDE SEQUENCE</scope>
</reference>
<evidence type="ECO:0000256" key="3">
    <source>
        <dbReference type="ARBA" id="ARBA00023316"/>
    </source>
</evidence>
<dbReference type="FunFam" id="2.40.40.10:FF:000003">
    <property type="entry name" value="Endolytic peptidoglycan transglycosylase RlpA"/>
    <property type="match status" value="1"/>
</dbReference>
<dbReference type="InterPro" id="IPR009009">
    <property type="entry name" value="RlpA-like_DPBB"/>
</dbReference>
<keyword evidence="1" id="KW-0732">Signal</keyword>
<evidence type="ECO:0000259" key="4">
    <source>
        <dbReference type="PROSITE" id="PS51724"/>
    </source>
</evidence>